<organism evidence="3 4">
    <name type="scientific">Austropuccinia psidii MF-1</name>
    <dbReference type="NCBI Taxonomy" id="1389203"/>
    <lineage>
        <taxon>Eukaryota</taxon>
        <taxon>Fungi</taxon>
        <taxon>Dikarya</taxon>
        <taxon>Basidiomycota</taxon>
        <taxon>Pucciniomycotina</taxon>
        <taxon>Pucciniomycetes</taxon>
        <taxon>Pucciniales</taxon>
        <taxon>Sphaerophragmiaceae</taxon>
        <taxon>Austropuccinia</taxon>
    </lineage>
</organism>
<evidence type="ECO:0000313" key="3">
    <source>
        <dbReference type="EMBL" id="MBW0524254.1"/>
    </source>
</evidence>
<dbReference type="InterPro" id="IPR012337">
    <property type="entry name" value="RNaseH-like_sf"/>
</dbReference>
<dbReference type="PANTHER" id="PTHR37984">
    <property type="entry name" value="PROTEIN CBG26694"/>
    <property type="match status" value="1"/>
</dbReference>
<dbReference type="PANTHER" id="PTHR37984:SF5">
    <property type="entry name" value="PROTEIN NYNRIN-LIKE"/>
    <property type="match status" value="1"/>
</dbReference>
<dbReference type="InterPro" id="IPR050951">
    <property type="entry name" value="Retrovirus_Pol_polyprotein"/>
</dbReference>
<dbReference type="InterPro" id="IPR001584">
    <property type="entry name" value="Integrase_cat-core"/>
</dbReference>
<feature type="domain" description="Integrase catalytic" evidence="2">
    <location>
        <begin position="130"/>
        <end position="246"/>
    </location>
</feature>
<dbReference type="PROSITE" id="PS50994">
    <property type="entry name" value="INTEGRASE"/>
    <property type="match status" value="1"/>
</dbReference>
<accession>A0A9Q3ENG9</accession>
<dbReference type="SUPFAM" id="SSF53098">
    <property type="entry name" value="Ribonuclease H-like"/>
    <property type="match status" value="1"/>
</dbReference>
<name>A0A9Q3ENG9_9BASI</name>
<proteinExistence type="predicted"/>
<dbReference type="GO" id="GO:0005634">
    <property type="term" value="C:nucleus"/>
    <property type="evidence" value="ECO:0007669"/>
    <property type="project" value="UniProtKB-ARBA"/>
</dbReference>
<evidence type="ECO:0000259" key="2">
    <source>
        <dbReference type="PROSITE" id="PS50994"/>
    </source>
</evidence>
<reference evidence="3" key="1">
    <citation type="submission" date="2021-03" db="EMBL/GenBank/DDBJ databases">
        <title>Draft genome sequence of rust myrtle Austropuccinia psidii MF-1, a brazilian biotype.</title>
        <authorList>
            <person name="Quecine M.C."/>
            <person name="Pachon D.M.R."/>
            <person name="Bonatelli M.L."/>
            <person name="Correr F.H."/>
            <person name="Franceschini L.M."/>
            <person name="Leite T.F."/>
            <person name="Margarido G.R.A."/>
            <person name="Almeida C.A."/>
            <person name="Ferrarezi J.A."/>
            <person name="Labate C.A."/>
        </authorList>
    </citation>
    <scope>NUCLEOTIDE SEQUENCE</scope>
    <source>
        <strain evidence="3">MF-1</strain>
    </source>
</reference>
<dbReference type="InterPro" id="IPR041588">
    <property type="entry name" value="Integrase_H2C2"/>
</dbReference>
<sequence length="246" mass="28689">MERNWLILCQRLIKDCKDPSLWSKLHQVWKKENNEGRFHLLHGIIYHRTKHTCGLTLKARALTKIIIHECHDSVLCGHLSENRTIEGVKTCSWCPNWRKNVAEYFQTCDGCQKENMATGKKFGSTIQIQEPKYPLEIGHMDWIKALPPGGDRTFNEFLLLVYGYIKTPMFFSSQENDTAMDRAIMIWNRVISHTGLFQNIVSDRDPKFTSALWTNFDNFFGTKLSFSTDNHPQTDFLAERMTQNLK</sequence>
<evidence type="ECO:0000256" key="1">
    <source>
        <dbReference type="ARBA" id="ARBA00022884"/>
    </source>
</evidence>
<dbReference type="Proteomes" id="UP000765509">
    <property type="component" value="Unassembled WGS sequence"/>
</dbReference>
<comment type="caution">
    <text evidence="3">The sequence shown here is derived from an EMBL/GenBank/DDBJ whole genome shotgun (WGS) entry which is preliminary data.</text>
</comment>
<dbReference type="AlphaFoldDB" id="A0A9Q3ENG9"/>
<dbReference type="Gene3D" id="1.10.340.70">
    <property type="match status" value="1"/>
</dbReference>
<evidence type="ECO:0000313" key="4">
    <source>
        <dbReference type="Proteomes" id="UP000765509"/>
    </source>
</evidence>
<dbReference type="GO" id="GO:0015074">
    <property type="term" value="P:DNA integration"/>
    <property type="evidence" value="ECO:0007669"/>
    <property type="project" value="InterPro"/>
</dbReference>
<dbReference type="InterPro" id="IPR036397">
    <property type="entry name" value="RNaseH_sf"/>
</dbReference>
<protein>
    <recommendedName>
        <fullName evidence="2">Integrase catalytic domain-containing protein</fullName>
    </recommendedName>
</protein>
<gene>
    <name evidence="3" type="ORF">O181_063969</name>
</gene>
<dbReference type="Pfam" id="PF17921">
    <property type="entry name" value="Integrase_H2C2"/>
    <property type="match status" value="1"/>
</dbReference>
<dbReference type="Gene3D" id="3.30.420.10">
    <property type="entry name" value="Ribonuclease H-like superfamily/Ribonuclease H"/>
    <property type="match status" value="1"/>
</dbReference>
<dbReference type="EMBL" id="AVOT02030916">
    <property type="protein sequence ID" value="MBW0524254.1"/>
    <property type="molecule type" value="Genomic_DNA"/>
</dbReference>
<keyword evidence="1" id="KW-0694">RNA-binding</keyword>
<keyword evidence="4" id="KW-1185">Reference proteome</keyword>
<dbReference type="GO" id="GO:0003723">
    <property type="term" value="F:RNA binding"/>
    <property type="evidence" value="ECO:0007669"/>
    <property type="project" value="UniProtKB-KW"/>
</dbReference>